<proteinExistence type="predicted"/>
<comment type="caution">
    <text evidence="2">The sequence shown here is derived from an EMBL/GenBank/DDBJ whole genome shotgun (WGS) entry which is preliminary data.</text>
</comment>
<evidence type="ECO:0000313" key="3">
    <source>
        <dbReference type="Proteomes" id="UP000253314"/>
    </source>
</evidence>
<keyword evidence="2" id="KW-0808">Transferase</keyword>
<gene>
    <name evidence="2" type="ORF">DS031_06570</name>
</gene>
<name>A0A366Y1Z9_9BACI</name>
<sequence>MIQRFIEFGEGYSDIYELIEIARSNQHRLAKLLALHTIKNEQQVTSLVVILEPVSPGNFQPLYICREGIPNPHEKPNQRYTLFEQLSKECGKTITELVVKPSNQFNENILYYQYLIGILRMNHFIAPLS</sequence>
<dbReference type="AlphaFoldDB" id="A0A366Y1Z9"/>
<reference evidence="2 3" key="1">
    <citation type="submission" date="2018-07" db="EMBL/GenBank/DDBJ databases">
        <title>Lottiidibacillus patelloidae gen. nov., sp. nov., isolated from the intestinal tract of a marine limpet and the reclassification of B. taeanensis BH030017T, B. algicola KMM 3737T and B. hwajinpoensis SW-72T as genus Lottiidibacillus.</title>
        <authorList>
            <person name="Liu R."/>
            <person name="Huang Z."/>
        </authorList>
    </citation>
    <scope>NUCLEOTIDE SEQUENCE [LARGE SCALE GENOMIC DNA]</scope>
    <source>
        <strain evidence="2 3">BH030017</strain>
    </source>
</reference>
<evidence type="ECO:0000313" key="2">
    <source>
        <dbReference type="EMBL" id="RBW70231.1"/>
    </source>
</evidence>
<dbReference type="OrthoDB" id="2427086at2"/>
<keyword evidence="3" id="KW-1185">Reference proteome</keyword>
<dbReference type="GO" id="GO:0016301">
    <property type="term" value="F:kinase activity"/>
    <property type="evidence" value="ECO:0007669"/>
    <property type="project" value="UniProtKB-KW"/>
</dbReference>
<dbReference type="Proteomes" id="UP000253314">
    <property type="component" value="Unassembled WGS sequence"/>
</dbReference>
<feature type="domain" description="DUF7147" evidence="1">
    <location>
        <begin position="1"/>
        <end position="125"/>
    </location>
</feature>
<dbReference type="InterPro" id="IPR055571">
    <property type="entry name" value="DUF7147"/>
</dbReference>
<accession>A0A366Y1Z9</accession>
<protein>
    <submittedName>
        <fullName evidence="2">Methylthioribose kinase</fullName>
    </submittedName>
</protein>
<dbReference type="Pfam" id="PF23648">
    <property type="entry name" value="DUF7147"/>
    <property type="match status" value="1"/>
</dbReference>
<organism evidence="2 3">
    <name type="scientific">Bacillus taeanensis</name>
    <dbReference type="NCBI Taxonomy" id="273032"/>
    <lineage>
        <taxon>Bacteria</taxon>
        <taxon>Bacillati</taxon>
        <taxon>Bacillota</taxon>
        <taxon>Bacilli</taxon>
        <taxon>Bacillales</taxon>
        <taxon>Bacillaceae</taxon>
        <taxon>Bacillus</taxon>
    </lineage>
</organism>
<keyword evidence="2" id="KW-0418">Kinase</keyword>
<dbReference type="EMBL" id="QOCW01000005">
    <property type="protein sequence ID" value="RBW70231.1"/>
    <property type="molecule type" value="Genomic_DNA"/>
</dbReference>
<dbReference type="RefSeq" id="WP_113805136.1">
    <property type="nucleotide sequence ID" value="NZ_QOCW01000005.1"/>
</dbReference>
<evidence type="ECO:0000259" key="1">
    <source>
        <dbReference type="Pfam" id="PF23648"/>
    </source>
</evidence>